<keyword evidence="7" id="KW-1185">Reference proteome</keyword>
<dbReference type="InterPro" id="IPR000182">
    <property type="entry name" value="GNAT_dom"/>
</dbReference>
<dbReference type="GO" id="GO:0008080">
    <property type="term" value="F:N-acetyltransferase activity"/>
    <property type="evidence" value="ECO:0007669"/>
    <property type="project" value="InterPro"/>
</dbReference>
<dbReference type="PROSITE" id="PS51186">
    <property type="entry name" value="GNAT"/>
    <property type="match status" value="1"/>
</dbReference>
<protein>
    <submittedName>
        <fullName evidence="6">Ribosomal-protein-alanine N-acetyltransferase</fullName>
    </submittedName>
</protein>
<dbReference type="InterPro" id="IPR006464">
    <property type="entry name" value="AcTrfase_RimI/Ard1"/>
</dbReference>
<feature type="domain" description="N-acetyltransferase" evidence="5">
    <location>
        <begin position="42"/>
        <end position="189"/>
    </location>
</feature>
<evidence type="ECO:0000259" key="5">
    <source>
        <dbReference type="PROSITE" id="PS51186"/>
    </source>
</evidence>
<evidence type="ECO:0000256" key="4">
    <source>
        <dbReference type="ARBA" id="ARBA00023315"/>
    </source>
</evidence>
<dbReference type="EMBL" id="FNZU01000001">
    <property type="protein sequence ID" value="SEK17578.1"/>
    <property type="molecule type" value="Genomic_DNA"/>
</dbReference>
<keyword evidence="4" id="KW-0012">Acyltransferase</keyword>
<evidence type="ECO:0000313" key="7">
    <source>
        <dbReference type="Proteomes" id="UP000199081"/>
    </source>
</evidence>
<dbReference type="PANTHER" id="PTHR43420:SF44">
    <property type="entry name" value="ACETYLTRANSFERASE YPEA"/>
    <property type="match status" value="1"/>
</dbReference>
<comment type="similarity">
    <text evidence="1">Belongs to the acetyltransferase family. RimI subfamily.</text>
</comment>
<gene>
    <name evidence="6" type="ORF">SAMN04488099_10122</name>
</gene>
<proteinExistence type="inferred from homology"/>
<accession>A0A1H7EUT8</accession>
<evidence type="ECO:0000256" key="1">
    <source>
        <dbReference type="ARBA" id="ARBA00005395"/>
    </source>
</evidence>
<dbReference type="CDD" id="cd04301">
    <property type="entry name" value="NAT_SF"/>
    <property type="match status" value="1"/>
</dbReference>
<dbReference type="STRING" id="426702.SAMN04488099_10122"/>
<keyword evidence="2" id="KW-0963">Cytoplasm</keyword>
<dbReference type="PANTHER" id="PTHR43420">
    <property type="entry name" value="ACETYLTRANSFERASE"/>
    <property type="match status" value="1"/>
</dbReference>
<dbReference type="Pfam" id="PF00583">
    <property type="entry name" value="Acetyltransf_1"/>
    <property type="match status" value="1"/>
</dbReference>
<dbReference type="Gene3D" id="3.40.630.30">
    <property type="match status" value="1"/>
</dbReference>
<evidence type="ECO:0000256" key="2">
    <source>
        <dbReference type="ARBA" id="ARBA00022490"/>
    </source>
</evidence>
<dbReference type="SUPFAM" id="SSF55729">
    <property type="entry name" value="Acyl-CoA N-acyltransferases (Nat)"/>
    <property type="match status" value="1"/>
</dbReference>
<reference evidence="7" key="1">
    <citation type="submission" date="2016-10" db="EMBL/GenBank/DDBJ databases">
        <authorList>
            <person name="Varghese N."/>
            <person name="Submissions S."/>
        </authorList>
    </citation>
    <scope>NUCLEOTIDE SEQUENCE [LARGE SCALE GENOMIC DNA]</scope>
    <source>
        <strain evidence="7">DSM 19183</strain>
    </source>
</reference>
<evidence type="ECO:0000256" key="3">
    <source>
        <dbReference type="ARBA" id="ARBA00022679"/>
    </source>
</evidence>
<sequence>MKNFKDWFSDRVTKTTTRTFVPIAARIKLDQPFYPLSDERFLSSRIAKEEDVNSILTIEKRCYNGQTPWNRSAILHEIRYNKNAFYIVVYEGEEAVSFVGAWVVGQEAHITNIATVPEYQNKGIATYLLREIIKIAEKEEISEVTLEVRVSNETAQSLYTTLGFEKGRIKRNYYANDHEDALEMSFRIKQLTDEQK</sequence>
<dbReference type="RefSeq" id="WP_170230938.1">
    <property type="nucleotide sequence ID" value="NZ_BJYC01000002.1"/>
</dbReference>
<dbReference type="NCBIfam" id="TIGR01575">
    <property type="entry name" value="rimI"/>
    <property type="match status" value="1"/>
</dbReference>
<dbReference type="AlphaFoldDB" id="A0A1H7EUT8"/>
<dbReference type="Proteomes" id="UP000199081">
    <property type="component" value="Unassembled WGS sequence"/>
</dbReference>
<evidence type="ECO:0000313" key="6">
    <source>
        <dbReference type="EMBL" id="SEK17578.1"/>
    </source>
</evidence>
<keyword evidence="3 6" id="KW-0808">Transferase</keyword>
<name>A0A1H7EUT8_9LACT</name>
<dbReference type="InterPro" id="IPR050680">
    <property type="entry name" value="YpeA/RimI_acetyltransf"/>
</dbReference>
<dbReference type="InterPro" id="IPR016181">
    <property type="entry name" value="Acyl_CoA_acyltransferase"/>
</dbReference>
<organism evidence="6 7">
    <name type="scientific">Alkalibacterium pelagium</name>
    <dbReference type="NCBI Taxonomy" id="426702"/>
    <lineage>
        <taxon>Bacteria</taxon>
        <taxon>Bacillati</taxon>
        <taxon>Bacillota</taxon>
        <taxon>Bacilli</taxon>
        <taxon>Lactobacillales</taxon>
        <taxon>Carnobacteriaceae</taxon>
        <taxon>Alkalibacterium</taxon>
    </lineage>
</organism>